<evidence type="ECO:0000313" key="2">
    <source>
        <dbReference type="Proteomes" id="UP000327317"/>
    </source>
</evidence>
<sequence>MMFKPGGWYSCGCCHSAQNRHEGRAFEKREWRKELPDEIAYWTEREDSGDV</sequence>
<dbReference type="KEGG" id="vg:63210094"/>
<name>A0A5J6TI18_9CAUD</name>
<dbReference type="Proteomes" id="UP000327317">
    <property type="component" value="Segment"/>
</dbReference>
<dbReference type="RefSeq" id="YP_010013352.1">
    <property type="nucleotide sequence ID" value="NC_053511.1"/>
</dbReference>
<accession>A0A5J6TI18</accession>
<dbReference type="GeneID" id="63210094"/>
<organism evidence="1 2">
    <name type="scientific">Mycobacterium phage DyoEdafos</name>
    <dbReference type="NCBI Taxonomy" id="2599860"/>
    <lineage>
        <taxon>Viruses</taxon>
        <taxon>Duplodnaviria</taxon>
        <taxon>Heunggongvirae</taxon>
        <taxon>Uroviricota</taxon>
        <taxon>Caudoviricetes</taxon>
        <taxon>Vilmaviridae</taxon>
        <taxon>Lclasvirinae</taxon>
        <taxon>Bromdenvirus</taxon>
        <taxon>Bromdenvirus dyoedafos</taxon>
    </lineage>
</organism>
<protein>
    <submittedName>
        <fullName evidence="1">Uncharacterized protein</fullName>
    </submittedName>
</protein>
<keyword evidence="2" id="KW-1185">Reference proteome</keyword>
<proteinExistence type="predicted"/>
<evidence type="ECO:0000313" key="1">
    <source>
        <dbReference type="EMBL" id="QFG10236.1"/>
    </source>
</evidence>
<gene>
    <name evidence="1" type="primary">4</name>
    <name evidence="1" type="ORF">SEA_DYOEDAFOS_4</name>
</gene>
<reference evidence="1 2" key="1">
    <citation type="submission" date="2019-07" db="EMBL/GenBank/DDBJ databases">
        <authorList>
            <person name="Stoner T.H."/>
            <person name="Garlena R.A."/>
            <person name="Russell D.A."/>
            <person name="Pope W.H."/>
            <person name="Jacobs-Sera D."/>
            <person name="Hatfull G.F."/>
        </authorList>
    </citation>
    <scope>NUCLEOTIDE SEQUENCE [LARGE SCALE GENOMIC DNA]</scope>
</reference>
<dbReference type="EMBL" id="MN234187">
    <property type="protein sequence ID" value="QFG10236.1"/>
    <property type="molecule type" value="Genomic_DNA"/>
</dbReference>